<feature type="domain" description="Methyltransferase type 12" evidence="1">
    <location>
        <begin position="47"/>
        <end position="141"/>
    </location>
</feature>
<accession>A0A9X9X4L8</accession>
<gene>
    <name evidence="2" type="ORF">GXW76_24465</name>
</gene>
<reference evidence="2" key="2">
    <citation type="journal article" date="2021" name="Syst. Appl. Microbiol.">
        <title>Roseomonas hellenica sp. nov., isolated from roots of wild-growing Alkanna tinctoria.</title>
        <authorList>
            <person name="Rat A."/>
            <person name="Naranjo H.D."/>
            <person name="Lebbe L."/>
            <person name="Cnockaert M."/>
            <person name="Krigas N."/>
            <person name="Grigoriadou K."/>
            <person name="Maloupa E."/>
            <person name="Willems A."/>
        </authorList>
    </citation>
    <scope>NUCLEOTIDE SEQUENCE</scope>
    <source>
        <strain evidence="2">LMG 31231</strain>
    </source>
</reference>
<dbReference type="Gene3D" id="3.40.50.150">
    <property type="entry name" value="Vaccinia Virus protein VP39"/>
    <property type="match status" value="1"/>
</dbReference>
<dbReference type="CDD" id="cd02440">
    <property type="entry name" value="AdoMet_MTases"/>
    <property type="match status" value="1"/>
</dbReference>
<protein>
    <submittedName>
        <fullName evidence="2">Methyltransferase domain-containing protein</fullName>
    </submittedName>
</protein>
<dbReference type="Proteomes" id="UP001138751">
    <property type="component" value="Unassembled WGS sequence"/>
</dbReference>
<comment type="caution">
    <text evidence="2">The sequence shown here is derived from an EMBL/GenBank/DDBJ whole genome shotgun (WGS) entry which is preliminary data.</text>
</comment>
<proteinExistence type="predicted"/>
<dbReference type="PANTHER" id="PTHR43861">
    <property type="entry name" value="TRANS-ACONITATE 2-METHYLTRANSFERASE-RELATED"/>
    <property type="match status" value="1"/>
</dbReference>
<name>A0A9X9X4L8_9PROT</name>
<evidence type="ECO:0000313" key="3">
    <source>
        <dbReference type="Proteomes" id="UP001138751"/>
    </source>
</evidence>
<organism evidence="2 3">
    <name type="scientific">Neoroseomonas soli</name>
    <dbReference type="NCBI Taxonomy" id="1081025"/>
    <lineage>
        <taxon>Bacteria</taxon>
        <taxon>Pseudomonadati</taxon>
        <taxon>Pseudomonadota</taxon>
        <taxon>Alphaproteobacteria</taxon>
        <taxon>Acetobacterales</taxon>
        <taxon>Acetobacteraceae</taxon>
        <taxon>Neoroseomonas</taxon>
    </lineage>
</organism>
<sequence length="215" mass="23287">MSIGTAIRQLFGQHEHGITEAYRRIFVDLDDLIAIICAKHPTASHVLEVGCGEGALAERLVTAYPRAEILGVDVSPRIGRLYRGDPSRVEFRQAQIDVVASECAGKFDLVILCDVLHHVPQGARTPLLLAIRRALAPGGLFVLKEWAPSLSLQHLLCATSDRVLTGDRVSYLKTSGTSSLLASVFDATLIQLSPRTIAPHANNYVFFVKSSCATG</sequence>
<dbReference type="GO" id="GO:0032259">
    <property type="term" value="P:methylation"/>
    <property type="evidence" value="ECO:0007669"/>
    <property type="project" value="UniProtKB-KW"/>
</dbReference>
<keyword evidence="2" id="KW-0489">Methyltransferase</keyword>
<dbReference type="InterPro" id="IPR029063">
    <property type="entry name" value="SAM-dependent_MTases_sf"/>
</dbReference>
<dbReference type="InterPro" id="IPR013217">
    <property type="entry name" value="Methyltransf_12"/>
</dbReference>
<dbReference type="AlphaFoldDB" id="A0A9X9X4L8"/>
<reference evidence="2" key="1">
    <citation type="submission" date="2020-01" db="EMBL/GenBank/DDBJ databases">
        <authorList>
            <person name="Rat A."/>
        </authorList>
    </citation>
    <scope>NUCLEOTIDE SEQUENCE</scope>
    <source>
        <strain evidence="2">LMG 31231</strain>
    </source>
</reference>
<dbReference type="GO" id="GO:0008168">
    <property type="term" value="F:methyltransferase activity"/>
    <property type="evidence" value="ECO:0007669"/>
    <property type="project" value="UniProtKB-KW"/>
</dbReference>
<evidence type="ECO:0000313" key="2">
    <source>
        <dbReference type="EMBL" id="MBR0674347.1"/>
    </source>
</evidence>
<keyword evidence="2" id="KW-0808">Transferase</keyword>
<dbReference type="EMBL" id="JAAEDM010000140">
    <property type="protein sequence ID" value="MBR0674347.1"/>
    <property type="molecule type" value="Genomic_DNA"/>
</dbReference>
<dbReference type="SUPFAM" id="SSF53335">
    <property type="entry name" value="S-adenosyl-L-methionine-dependent methyltransferases"/>
    <property type="match status" value="1"/>
</dbReference>
<dbReference type="Pfam" id="PF08242">
    <property type="entry name" value="Methyltransf_12"/>
    <property type="match status" value="1"/>
</dbReference>
<keyword evidence="3" id="KW-1185">Reference proteome</keyword>
<dbReference type="RefSeq" id="WP_211864764.1">
    <property type="nucleotide sequence ID" value="NZ_JAAEDM010000140.1"/>
</dbReference>
<evidence type="ECO:0000259" key="1">
    <source>
        <dbReference type="Pfam" id="PF08242"/>
    </source>
</evidence>